<protein>
    <submittedName>
        <fullName evidence="1">Uncharacterized protein</fullName>
    </submittedName>
</protein>
<comment type="caution">
    <text evidence="1">The sequence shown here is derived from an EMBL/GenBank/DDBJ whole genome shotgun (WGS) entry which is preliminary data.</text>
</comment>
<dbReference type="AlphaFoldDB" id="A0A0F9B3X7"/>
<name>A0A0F9B3X7_9ZZZZ</name>
<evidence type="ECO:0000313" key="1">
    <source>
        <dbReference type="EMBL" id="KKL16325.1"/>
    </source>
</evidence>
<feature type="non-terminal residue" evidence="1">
    <location>
        <position position="500"/>
    </location>
</feature>
<accession>A0A0F9B3X7</accession>
<proteinExistence type="predicted"/>
<reference evidence="1" key="1">
    <citation type="journal article" date="2015" name="Nature">
        <title>Complex archaea that bridge the gap between prokaryotes and eukaryotes.</title>
        <authorList>
            <person name="Spang A."/>
            <person name="Saw J.H."/>
            <person name="Jorgensen S.L."/>
            <person name="Zaremba-Niedzwiedzka K."/>
            <person name="Martijn J."/>
            <person name="Lind A.E."/>
            <person name="van Eijk R."/>
            <person name="Schleper C."/>
            <person name="Guy L."/>
            <person name="Ettema T.J."/>
        </authorList>
    </citation>
    <scope>NUCLEOTIDE SEQUENCE</scope>
</reference>
<gene>
    <name evidence="1" type="ORF">LCGC14_2496720</name>
</gene>
<organism evidence="1">
    <name type="scientific">marine sediment metagenome</name>
    <dbReference type="NCBI Taxonomy" id="412755"/>
    <lineage>
        <taxon>unclassified sequences</taxon>
        <taxon>metagenomes</taxon>
        <taxon>ecological metagenomes</taxon>
    </lineage>
</organism>
<dbReference type="EMBL" id="LAZR01039709">
    <property type="protein sequence ID" value="KKL16325.1"/>
    <property type="molecule type" value="Genomic_DNA"/>
</dbReference>
<sequence length="500" mass="57603">LDVYFKLDEITGTGMYPGTYSFENEADLTYGTDIDFIDWYAADPNTYARIENNYNGHDKVLLLRDDNGASVQDVTIAHYFDDPVSYGTVEFWFSTTNVNKFTYIILWDSAFVDTITLLKSDAGYIQAYDAGDTLWHNLVAATNGQWYHMRIDFRVNTTDPYMGLDPNSYDVYIDEELEADNFSVATVENIGTFYSRTKGTHSGYGSYFDAFGFSWDPNYNIGDNKFHGVSEYSNSKFPLYEMATPLMGLIDNSTNTLLGLSTLDWDASINRYHSKFTLMEEIGNYSLKFMVIPTDVDTQVNSTQYLDVELLPQVVSKISLKNNREVIFNEDYSFALDTIFETEYGSELELTGYILDDSTYIREREIIPYKATDPIGEYTLTEYEIDLHGLVGDSEFIDTDSFRVEFIDRDNYNNITTLIEVIDDTIIYQDYRVEDAWISYYAYHMVDHPNKFMLIINWTSNNDDLIPFDTDLLLTYKVMQGDKITPVTFEEAEDTAIQVD</sequence>
<feature type="non-terminal residue" evidence="1">
    <location>
        <position position="1"/>
    </location>
</feature>